<protein>
    <recommendedName>
        <fullName evidence="1">Heterokaryon incompatibility domain-containing protein</fullName>
    </recommendedName>
</protein>
<sequence length="613" mass="70444">MASIFHPLNPDKSEIRLLTISPGTDQDDLRCSLEVRSLLSNPKFEALSYVWGDATIKHKIILENAPYEITSSLRSALYRLRQPSLPRIVWVDALCINQCDTSEKNYQIPLMGNIYKSASLVIAWLGNGSPELDYFASWTNVYFSRFHKFRSRRWIKMKLWSKISRKGEKNEDNHNYRLFLGQEAFEGHIYFRRMWTFQEFILPELRPMFLTDKSAFRIDYYNADTSTLRFRAVKIFYRREEDIDLDLLPAWKATDLGNIGSGVADKHYLDLMLSGDSRSVTGLPLPSLLSITAHRECSDPRDKIFALYPLFKEKNPEFPPPDYAKPSEQVLWEAMTYIINGDWNWALSEAMAFWPLRASRLIDNQYPSWLPDLSSRNPYSMISNWASYKIARGEKRSANLSKDSKTLDLEAQIIGECTVLHRFANDAGTICNQISALLGLITDSSISIMSTSTELRIKENLQGRLAYACHNHDMGRTTYDIPQLVFMYTSFAKELTSENWAELPSYESREPQFLFVKEFTQNIQHLANKCLFETETGLFGIGPPELEDGDLIVTSSCFPVPFALRQLESSLQERECNALHAGWAFIDGLFGETKHGEVLEEIDKQTPIHLSLQ</sequence>
<dbReference type="PANTHER" id="PTHR24148:SF64">
    <property type="entry name" value="HETEROKARYON INCOMPATIBILITY DOMAIN-CONTAINING PROTEIN"/>
    <property type="match status" value="1"/>
</dbReference>
<comment type="caution">
    <text evidence="2">The sequence shown here is derived from an EMBL/GenBank/DDBJ whole genome shotgun (WGS) entry which is preliminary data.</text>
</comment>
<gene>
    <name evidence="2" type="ORF">CLO192961_LOCUS429827</name>
</gene>
<evidence type="ECO:0000313" key="2">
    <source>
        <dbReference type="EMBL" id="VUC35938.1"/>
    </source>
</evidence>
<proteinExistence type="predicted"/>
<accession>A0ABY6UYK0</accession>
<dbReference type="PANTHER" id="PTHR24148">
    <property type="entry name" value="ANKYRIN REPEAT DOMAIN-CONTAINING PROTEIN 39 HOMOLOG-RELATED"/>
    <property type="match status" value="1"/>
</dbReference>
<dbReference type="Pfam" id="PF06985">
    <property type="entry name" value="HET"/>
    <property type="match status" value="1"/>
</dbReference>
<dbReference type="Proteomes" id="UP000766486">
    <property type="component" value="Unassembled WGS sequence"/>
</dbReference>
<organism evidence="2 3">
    <name type="scientific">Bionectria ochroleuca</name>
    <name type="common">Gliocladium roseum</name>
    <dbReference type="NCBI Taxonomy" id="29856"/>
    <lineage>
        <taxon>Eukaryota</taxon>
        <taxon>Fungi</taxon>
        <taxon>Dikarya</taxon>
        <taxon>Ascomycota</taxon>
        <taxon>Pezizomycotina</taxon>
        <taxon>Sordariomycetes</taxon>
        <taxon>Hypocreomycetidae</taxon>
        <taxon>Hypocreales</taxon>
        <taxon>Bionectriaceae</taxon>
        <taxon>Clonostachys</taxon>
    </lineage>
</organism>
<name>A0ABY6UYK0_BIOOC</name>
<evidence type="ECO:0000313" key="3">
    <source>
        <dbReference type="Proteomes" id="UP000766486"/>
    </source>
</evidence>
<reference evidence="2 3" key="1">
    <citation type="submission" date="2019-06" db="EMBL/GenBank/DDBJ databases">
        <authorList>
            <person name="Broberg M."/>
        </authorList>
    </citation>
    <scope>NUCLEOTIDE SEQUENCE [LARGE SCALE GENOMIC DNA]</scope>
</reference>
<dbReference type="InterPro" id="IPR010730">
    <property type="entry name" value="HET"/>
</dbReference>
<keyword evidence="3" id="KW-1185">Reference proteome</keyword>
<evidence type="ECO:0000259" key="1">
    <source>
        <dbReference type="Pfam" id="PF06985"/>
    </source>
</evidence>
<feature type="domain" description="Heterokaryon incompatibility" evidence="1">
    <location>
        <begin position="44"/>
        <end position="199"/>
    </location>
</feature>
<dbReference type="InterPro" id="IPR052895">
    <property type="entry name" value="HetReg/Transcr_Mod"/>
</dbReference>
<dbReference type="EMBL" id="CABFNS010000923">
    <property type="protein sequence ID" value="VUC35938.1"/>
    <property type="molecule type" value="Genomic_DNA"/>
</dbReference>